<evidence type="ECO:0008006" key="4">
    <source>
        <dbReference type="Google" id="ProtNLM"/>
    </source>
</evidence>
<evidence type="ECO:0000313" key="3">
    <source>
        <dbReference type="Proteomes" id="UP000199572"/>
    </source>
</evidence>
<organism evidence="2 3">
    <name type="scientific">Pedobacter rhizosphaerae</name>
    <dbReference type="NCBI Taxonomy" id="390241"/>
    <lineage>
        <taxon>Bacteria</taxon>
        <taxon>Pseudomonadati</taxon>
        <taxon>Bacteroidota</taxon>
        <taxon>Sphingobacteriia</taxon>
        <taxon>Sphingobacteriales</taxon>
        <taxon>Sphingobacteriaceae</taxon>
        <taxon>Pedobacter</taxon>
    </lineage>
</organism>
<gene>
    <name evidence="2" type="ORF">SAMN04488023_12032</name>
</gene>
<dbReference type="STRING" id="390241.SAMN04488023_12032"/>
<dbReference type="InterPro" id="IPR043519">
    <property type="entry name" value="NT_sf"/>
</dbReference>
<accession>A0A1H9T1R3</accession>
<dbReference type="GO" id="GO:0051607">
    <property type="term" value="P:defense response to virus"/>
    <property type="evidence" value="ECO:0007669"/>
    <property type="project" value="UniProtKB-KW"/>
</dbReference>
<proteinExistence type="predicted"/>
<dbReference type="CDD" id="cd05400">
    <property type="entry name" value="NT_2-5OAS_ClassI-CCAase"/>
    <property type="match status" value="1"/>
</dbReference>
<keyword evidence="3" id="KW-1185">Reference proteome</keyword>
<dbReference type="EMBL" id="FOGG01000020">
    <property type="protein sequence ID" value="SER90649.1"/>
    <property type="molecule type" value="Genomic_DNA"/>
</dbReference>
<dbReference type="AlphaFoldDB" id="A0A1H9T1R3"/>
<dbReference type="Proteomes" id="UP000199572">
    <property type="component" value="Unassembled WGS sequence"/>
</dbReference>
<reference evidence="3" key="1">
    <citation type="submission" date="2016-10" db="EMBL/GenBank/DDBJ databases">
        <authorList>
            <person name="Varghese N."/>
            <person name="Submissions S."/>
        </authorList>
    </citation>
    <scope>NUCLEOTIDE SEQUENCE [LARGE SCALE GENOMIC DNA]</scope>
    <source>
        <strain evidence="3">DSM 18610</strain>
    </source>
</reference>
<dbReference type="GO" id="GO:0016779">
    <property type="term" value="F:nucleotidyltransferase activity"/>
    <property type="evidence" value="ECO:0007669"/>
    <property type="project" value="InterPro"/>
</dbReference>
<sequence>MARSLEEGFETFIGWLSPLLSEHQKATAHRESVKRCMENNFGCSSLIETGSFGNGTGVRHYSDTDYFARCPSDRLWADSAYTLRKVKEALQYTFSSTSNIMVKTPAVQIPFGLYKSETMEVTPAYYGGQVSTPFGDKYYYKIPDYTGGWMDSSPGAHIAYVNRENDRLSGKLKPLIQMIKAWKFYNAVPITSFYLELRVTKYAENEKVIVYDIDIKNIMKMLNDNQLAGLRDPMGISGNVPACKTLAKRLEALSKLNTAATRAIKAVENREKNITDAFYWWNLFFNGHFPSR</sequence>
<evidence type="ECO:0000313" key="2">
    <source>
        <dbReference type="EMBL" id="SER90649.1"/>
    </source>
</evidence>
<dbReference type="InterPro" id="IPR006116">
    <property type="entry name" value="NT_2-5OAS_ClassI-CCAase"/>
</dbReference>
<name>A0A1H9T1R3_9SPHI</name>
<protein>
    <recommendedName>
        <fullName evidence="4">Nucleotidyltransferase</fullName>
    </recommendedName>
</protein>
<keyword evidence="1" id="KW-0051">Antiviral defense</keyword>
<evidence type="ECO:0000256" key="1">
    <source>
        <dbReference type="ARBA" id="ARBA00023118"/>
    </source>
</evidence>
<dbReference type="SUPFAM" id="SSF81301">
    <property type="entry name" value="Nucleotidyltransferase"/>
    <property type="match status" value="1"/>
</dbReference>
<dbReference type="OrthoDB" id="1118920at2"/>
<dbReference type="RefSeq" id="WP_090885998.1">
    <property type="nucleotide sequence ID" value="NZ_FOGG01000020.1"/>
</dbReference>